<protein>
    <submittedName>
        <fullName evidence="1">Uncharacterized protein</fullName>
    </submittedName>
</protein>
<organism evidence="1 2">
    <name type="scientific">Mycobacterium phage Xavia</name>
    <dbReference type="NCBI Taxonomy" id="2178923"/>
    <lineage>
        <taxon>Viruses</taxon>
        <taxon>Duplodnaviria</taxon>
        <taxon>Heunggongvirae</taxon>
        <taxon>Uroviricota</taxon>
        <taxon>Caudoviricetes</taxon>
        <taxon>Pclasvirinae</taxon>
        <taxon>Xaviavirus</taxon>
        <taxon>Xaviavirus xavia</taxon>
    </lineage>
</organism>
<name>A0A2U8UHH2_9CAUD</name>
<accession>A0A2U8UHH2</accession>
<dbReference type="GeneID" id="60336973"/>
<gene>
    <name evidence="1" type="primary">41</name>
    <name evidence="1" type="ORF">SEA_XAVIA_41</name>
</gene>
<reference evidence="2" key="1">
    <citation type="submission" date="2018-04" db="EMBL/GenBank/DDBJ databases">
        <authorList>
            <person name="Go L.Y."/>
            <person name="Mitchell J.A."/>
        </authorList>
    </citation>
    <scope>NUCLEOTIDE SEQUENCE [LARGE SCALE GENOMIC DNA]</scope>
</reference>
<dbReference type="RefSeq" id="YP_009965248.1">
    <property type="nucleotide sequence ID" value="NC_051740.1"/>
</dbReference>
<keyword evidence="2" id="KW-1185">Reference proteome</keyword>
<dbReference type="EMBL" id="MH230879">
    <property type="protein sequence ID" value="AWN02643.1"/>
    <property type="molecule type" value="Genomic_DNA"/>
</dbReference>
<dbReference type="KEGG" id="vg:60336973"/>
<evidence type="ECO:0000313" key="2">
    <source>
        <dbReference type="Proteomes" id="UP000246903"/>
    </source>
</evidence>
<evidence type="ECO:0000313" key="1">
    <source>
        <dbReference type="EMBL" id="AWN02643.1"/>
    </source>
</evidence>
<sequence>MDSDGFGPLRRFALGNVDPHAFPVSAKLVEELRQVFAQPSDADFDSGQITTLVAMSVMELESSVAELRDAMKSQVELTKKLADLVEKIAVHLDLA</sequence>
<dbReference type="Proteomes" id="UP000246903">
    <property type="component" value="Segment"/>
</dbReference>
<proteinExistence type="predicted"/>